<dbReference type="PANTHER" id="PTHR30269:SF0">
    <property type="entry name" value="MEMBRANE TRANSPORTER PROTEIN YFCA-RELATED"/>
    <property type="match status" value="1"/>
</dbReference>
<organism evidence="9 10">
    <name type="scientific">Carbonactinospora thermoautotrophica</name>
    <dbReference type="NCBI Taxonomy" id="1469144"/>
    <lineage>
        <taxon>Bacteria</taxon>
        <taxon>Bacillati</taxon>
        <taxon>Actinomycetota</taxon>
        <taxon>Actinomycetes</taxon>
        <taxon>Kitasatosporales</taxon>
        <taxon>Carbonactinosporaceae</taxon>
        <taxon>Carbonactinospora</taxon>
    </lineage>
</organism>
<evidence type="ECO:0000256" key="8">
    <source>
        <dbReference type="RuleBase" id="RU363041"/>
    </source>
</evidence>
<feature type="transmembrane region" description="Helical" evidence="8">
    <location>
        <begin position="181"/>
        <end position="198"/>
    </location>
</feature>
<evidence type="ECO:0000256" key="3">
    <source>
        <dbReference type="ARBA" id="ARBA00022448"/>
    </source>
</evidence>
<evidence type="ECO:0000256" key="4">
    <source>
        <dbReference type="ARBA" id="ARBA00022475"/>
    </source>
</evidence>
<proteinExistence type="inferred from homology"/>
<dbReference type="InterPro" id="IPR002781">
    <property type="entry name" value="TM_pro_TauE-like"/>
</dbReference>
<feature type="transmembrane region" description="Helical" evidence="8">
    <location>
        <begin position="205"/>
        <end position="224"/>
    </location>
</feature>
<keyword evidence="3" id="KW-0813">Transport</keyword>
<dbReference type="Proteomes" id="UP000070598">
    <property type="component" value="Unassembled WGS sequence"/>
</dbReference>
<evidence type="ECO:0000256" key="6">
    <source>
        <dbReference type="ARBA" id="ARBA00022989"/>
    </source>
</evidence>
<evidence type="ECO:0000313" key="10">
    <source>
        <dbReference type="Proteomes" id="UP000070598"/>
    </source>
</evidence>
<feature type="transmembrane region" description="Helical" evidence="8">
    <location>
        <begin position="99"/>
        <end position="117"/>
    </location>
</feature>
<dbReference type="GO" id="GO:0005886">
    <property type="term" value="C:plasma membrane"/>
    <property type="evidence" value="ECO:0007669"/>
    <property type="project" value="UniProtKB-SubCell"/>
</dbReference>
<dbReference type="EMBL" id="JYIK01000717">
    <property type="protein sequence ID" value="KWX09801.1"/>
    <property type="molecule type" value="Genomic_DNA"/>
</dbReference>
<evidence type="ECO:0000256" key="5">
    <source>
        <dbReference type="ARBA" id="ARBA00022692"/>
    </source>
</evidence>
<feature type="non-terminal residue" evidence="9">
    <location>
        <position position="228"/>
    </location>
</feature>
<reference evidence="10" key="1">
    <citation type="submission" date="2015-02" db="EMBL/GenBank/DDBJ databases">
        <title>Physiological reanalysis, assessment of diazotrophy, and genome sequences of multiple isolates of Streptomyces thermoautotrophicus.</title>
        <authorList>
            <person name="MacKellar D.C."/>
            <person name="Lieber L."/>
            <person name="Norman J."/>
            <person name="Bolger A."/>
            <person name="Tobin C."/>
            <person name="Murray J.W."/>
            <person name="Friesen M."/>
            <person name="Prell J."/>
        </authorList>
    </citation>
    <scope>NUCLEOTIDE SEQUENCE [LARGE SCALE GENOMIC DNA]</scope>
    <source>
        <strain evidence="10">UBT1</strain>
    </source>
</reference>
<keyword evidence="7 8" id="KW-0472">Membrane</keyword>
<protein>
    <recommendedName>
        <fullName evidence="8">Probable membrane transporter protein</fullName>
    </recommendedName>
</protein>
<keyword evidence="5 8" id="KW-0812">Transmembrane</keyword>
<comment type="subcellular location">
    <subcellularLocation>
        <location evidence="1 8">Cell membrane</location>
        <topology evidence="1 8">Multi-pass membrane protein</topology>
    </subcellularLocation>
</comment>
<name>A0A132NI30_9ACTN</name>
<feature type="transmembrane region" description="Helical" evidence="8">
    <location>
        <begin position="42"/>
        <end position="62"/>
    </location>
</feature>
<accession>A0A132NI30</accession>
<dbReference type="PATRIC" id="fig|1469144.9.peg.4026"/>
<evidence type="ECO:0000256" key="2">
    <source>
        <dbReference type="ARBA" id="ARBA00009142"/>
    </source>
</evidence>
<comment type="similarity">
    <text evidence="2 8">Belongs to the 4-toluene sulfonate uptake permease (TSUP) (TC 2.A.102) family.</text>
</comment>
<dbReference type="InterPro" id="IPR052017">
    <property type="entry name" value="TSUP"/>
</dbReference>
<keyword evidence="4 8" id="KW-1003">Cell membrane</keyword>
<evidence type="ECO:0000256" key="1">
    <source>
        <dbReference type="ARBA" id="ARBA00004651"/>
    </source>
</evidence>
<feature type="transmembrane region" description="Helical" evidence="8">
    <location>
        <begin position="74"/>
        <end position="93"/>
    </location>
</feature>
<dbReference type="Pfam" id="PF01925">
    <property type="entry name" value="TauE"/>
    <property type="match status" value="1"/>
</dbReference>
<feature type="transmembrane region" description="Helical" evidence="8">
    <location>
        <begin position="138"/>
        <end position="169"/>
    </location>
</feature>
<keyword evidence="6 8" id="KW-1133">Transmembrane helix</keyword>
<dbReference type="PANTHER" id="PTHR30269">
    <property type="entry name" value="TRANSMEMBRANE PROTEIN YFCA"/>
    <property type="match status" value="1"/>
</dbReference>
<feature type="transmembrane region" description="Helical" evidence="8">
    <location>
        <begin position="7"/>
        <end position="36"/>
    </location>
</feature>
<sequence length="228" mass="23269">MTLLEGLGVLVAGLVAGTVNTVVGAGTLVTFPVLLAVGYPPVIANVSNTVGLVFGSLSGALGYRRELDGQRSRLLRLGCASLLGGLSGGILLLTLPPGAFEAIVPALILLSCVLVLVQPWLARRVARPHHTRAHGGPLLFAGVYAAGIYGGYFGAAQGVLLIGLLGLLLDEDLQRVNAAKNVLALLVNFVSAVLFVVVADVDWRAAALIAVGSTVGGQLGALVGRRLP</sequence>
<evidence type="ECO:0000313" key="9">
    <source>
        <dbReference type="EMBL" id="KWX09801.1"/>
    </source>
</evidence>
<gene>
    <name evidence="9" type="ORF">TR74_07415</name>
</gene>
<dbReference type="AlphaFoldDB" id="A0A132NI30"/>
<dbReference type="RefSeq" id="WP_067420661.1">
    <property type="nucleotide sequence ID" value="NZ_JYIK01000717.1"/>
</dbReference>
<evidence type="ECO:0000256" key="7">
    <source>
        <dbReference type="ARBA" id="ARBA00023136"/>
    </source>
</evidence>
<comment type="caution">
    <text evidence="9">The sequence shown here is derived from an EMBL/GenBank/DDBJ whole genome shotgun (WGS) entry which is preliminary data.</text>
</comment>